<name>A0A846H775_9CYAN</name>
<reference evidence="1 2" key="1">
    <citation type="journal article" date="2015" name="Genome Announc.">
        <title>Draft Genome Sequence of Cyanobacterium Hassallia byssoidea Strain VB512170, Isolated from Monuments in India.</title>
        <authorList>
            <person name="Singh D."/>
            <person name="Chandrababunaidu M.M."/>
            <person name="Panda A."/>
            <person name="Sen D."/>
            <person name="Bhattacharyya S."/>
            <person name="Adhikary S.P."/>
            <person name="Tripathy S."/>
        </authorList>
    </citation>
    <scope>NUCLEOTIDE SEQUENCE [LARGE SCALE GENOMIC DNA]</scope>
    <source>
        <strain evidence="1 2">VB512170</strain>
    </source>
</reference>
<dbReference type="AlphaFoldDB" id="A0A846H775"/>
<evidence type="ECO:0000313" key="2">
    <source>
        <dbReference type="Proteomes" id="UP000031549"/>
    </source>
</evidence>
<organism evidence="1 2">
    <name type="scientific">Hassallia byssoidea VB512170</name>
    <dbReference type="NCBI Taxonomy" id="1304833"/>
    <lineage>
        <taxon>Bacteria</taxon>
        <taxon>Bacillati</taxon>
        <taxon>Cyanobacteriota</taxon>
        <taxon>Cyanophyceae</taxon>
        <taxon>Nostocales</taxon>
        <taxon>Tolypothrichaceae</taxon>
        <taxon>Hassallia</taxon>
    </lineage>
</organism>
<comment type="caution">
    <text evidence="1">The sequence shown here is derived from an EMBL/GenBank/DDBJ whole genome shotgun (WGS) entry which is preliminary data.</text>
</comment>
<dbReference type="EMBL" id="JTCM02000011">
    <property type="protein sequence ID" value="NEU72489.1"/>
    <property type="molecule type" value="Genomic_DNA"/>
</dbReference>
<sequence>MLVVSWGIVSWGIVSEPVQQERLEATDKAQPLRSEGLLVGELLVVNQPITNNY</sequence>
<dbReference type="Proteomes" id="UP000031549">
    <property type="component" value="Unassembled WGS sequence"/>
</dbReference>
<proteinExistence type="predicted"/>
<dbReference type="RefSeq" id="WP_163518705.1">
    <property type="nucleotide sequence ID" value="NZ_JTCM02000011.1"/>
</dbReference>
<accession>A0A846H775</accession>
<evidence type="ECO:0000313" key="1">
    <source>
        <dbReference type="EMBL" id="NEU72489.1"/>
    </source>
</evidence>
<keyword evidence="2" id="KW-1185">Reference proteome</keyword>
<gene>
    <name evidence="1" type="ORF">PI95_007860</name>
</gene>
<protein>
    <submittedName>
        <fullName evidence="1">Uncharacterized protein</fullName>
    </submittedName>
</protein>